<dbReference type="STRING" id="1160895.CM19_09215"/>
<dbReference type="SUPFAM" id="SSF53335">
    <property type="entry name" value="S-adenosyl-L-methionine-dependent methyltransferases"/>
    <property type="match status" value="1"/>
</dbReference>
<dbReference type="PROSITE" id="PS51689">
    <property type="entry name" value="SAM_RNA_A_N6_MT"/>
    <property type="match status" value="1"/>
</dbReference>
<feature type="binding site" evidence="5">
    <location>
        <position position="67"/>
    </location>
    <ligand>
        <name>S-adenosyl-L-methionine</name>
        <dbReference type="ChEBI" id="CHEBI:59789"/>
    </ligand>
</feature>
<dbReference type="Pfam" id="PF00398">
    <property type="entry name" value="RrnaAD"/>
    <property type="match status" value="1"/>
</dbReference>
<dbReference type="SMART" id="SM00650">
    <property type="entry name" value="rADc"/>
    <property type="match status" value="1"/>
</dbReference>
<feature type="domain" description="Ribosomal RNA adenine methylase transferase N-terminal" evidence="6">
    <location>
        <begin position="13"/>
        <end position="160"/>
    </location>
</feature>
<accession>A0A031LKN1</accession>
<feature type="binding site" evidence="5">
    <location>
        <position position="81"/>
    </location>
    <ligand>
        <name>S-adenosyl-L-methionine</name>
        <dbReference type="ChEBI" id="CHEBI:59789"/>
    </ligand>
</feature>
<feature type="binding site" evidence="5">
    <location>
        <position position="8"/>
    </location>
    <ligand>
        <name>S-adenosyl-L-methionine</name>
        <dbReference type="ChEBI" id="CHEBI:59789"/>
    </ligand>
</feature>
<keyword evidence="2 5" id="KW-0808">Transferase</keyword>
<dbReference type="InterPro" id="IPR020598">
    <property type="entry name" value="rRNA_Ade_methylase_Trfase_N"/>
</dbReference>
<name>A0A031LKN1_9CREN</name>
<evidence type="ECO:0000256" key="4">
    <source>
        <dbReference type="ARBA" id="ARBA00022884"/>
    </source>
</evidence>
<keyword evidence="4 5" id="KW-0694">RNA-binding</keyword>
<dbReference type="OrthoDB" id="9883at2157"/>
<comment type="similarity">
    <text evidence="5">Belongs to the class I-like SAM-binding methyltransferase superfamily. rRNA adenine N(6)-methyltransferase family.</text>
</comment>
<dbReference type="PANTHER" id="PTHR11727">
    <property type="entry name" value="DIMETHYLADENOSINE TRANSFERASE"/>
    <property type="match status" value="1"/>
</dbReference>
<dbReference type="Proteomes" id="UP000024332">
    <property type="component" value="Unassembled WGS sequence"/>
</dbReference>
<organism evidence="7 8">
    <name type="scientific">Candidatus Acidianus copahuensis</name>
    <dbReference type="NCBI Taxonomy" id="1160895"/>
    <lineage>
        <taxon>Archaea</taxon>
        <taxon>Thermoproteota</taxon>
        <taxon>Thermoprotei</taxon>
        <taxon>Sulfolobales</taxon>
        <taxon>Sulfolobaceae</taxon>
        <taxon>Acidianus</taxon>
    </lineage>
</organism>
<keyword evidence="1 5" id="KW-0489">Methyltransferase</keyword>
<evidence type="ECO:0000313" key="7">
    <source>
        <dbReference type="EMBL" id="EZQ03888.1"/>
    </source>
</evidence>
<dbReference type="PANTHER" id="PTHR11727:SF7">
    <property type="entry name" value="DIMETHYLADENOSINE TRANSFERASE-RELATED"/>
    <property type="match status" value="1"/>
</dbReference>
<keyword evidence="3 5" id="KW-0949">S-adenosyl-L-methionine</keyword>
<gene>
    <name evidence="7" type="ORF">CM19_09215</name>
</gene>
<dbReference type="InterPro" id="IPR023165">
    <property type="entry name" value="rRNA_Ade_diMease-like_C"/>
</dbReference>
<dbReference type="GO" id="GO:0000179">
    <property type="term" value="F:rRNA (adenine-N6,N6-)-dimethyltransferase activity"/>
    <property type="evidence" value="ECO:0007669"/>
    <property type="project" value="UniProtKB-UniRule"/>
</dbReference>
<evidence type="ECO:0000256" key="3">
    <source>
        <dbReference type="ARBA" id="ARBA00022691"/>
    </source>
</evidence>
<dbReference type="InterPro" id="IPR001737">
    <property type="entry name" value="KsgA/Erm"/>
</dbReference>
<keyword evidence="8" id="KW-1185">Reference proteome</keyword>
<reference evidence="7 8" key="1">
    <citation type="submission" date="2014-03" db="EMBL/GenBank/DDBJ databases">
        <title>Draft genome sequence of the novel thermoacidophilic archaea Acidianus copahuensis ALE1 strain, isolated from Copahue volcanic area in Neuquen Argentina.</title>
        <authorList>
            <person name="Urbieta M.S."/>
            <person name="Rascovan N."/>
            <person name="Castro C."/>
            <person name="Revale S."/>
            <person name="Giaveno M.A."/>
            <person name="Vazquez M.P."/>
            <person name="Donati E.R."/>
        </authorList>
    </citation>
    <scope>NUCLEOTIDE SEQUENCE [LARGE SCALE GENOMIC DNA]</scope>
    <source>
        <strain evidence="7 8">ALE1</strain>
    </source>
</reference>
<feature type="binding site" evidence="5">
    <location>
        <position position="49"/>
    </location>
    <ligand>
        <name>S-adenosyl-L-methionine</name>
        <dbReference type="ChEBI" id="CHEBI:59789"/>
    </ligand>
</feature>
<proteinExistence type="inferred from homology"/>
<dbReference type="AlphaFoldDB" id="A0A031LKN1"/>
<feature type="binding site" evidence="5">
    <location>
        <position position="6"/>
    </location>
    <ligand>
        <name>S-adenosyl-L-methionine</name>
        <dbReference type="ChEBI" id="CHEBI:59789"/>
    </ligand>
</feature>
<dbReference type="RefSeq" id="WP_048100053.1">
    <property type="nucleotide sequence ID" value="NZ_JFZT01000047.1"/>
</dbReference>
<dbReference type="GO" id="GO:0003723">
    <property type="term" value="F:RNA binding"/>
    <property type="evidence" value="ECO:0007669"/>
    <property type="project" value="UniProtKB-UniRule"/>
</dbReference>
<dbReference type="NCBIfam" id="NF011489">
    <property type="entry name" value="PRK14896.1-5"/>
    <property type="match status" value="1"/>
</dbReference>
<evidence type="ECO:0000256" key="1">
    <source>
        <dbReference type="ARBA" id="ARBA00022603"/>
    </source>
</evidence>
<dbReference type="Gene3D" id="1.10.8.100">
    <property type="entry name" value="Ribosomal RNA adenine dimethylase-like, domain 2"/>
    <property type="match status" value="1"/>
</dbReference>
<dbReference type="Gene3D" id="3.40.50.150">
    <property type="entry name" value="Vaccinia Virus protein VP39"/>
    <property type="match status" value="1"/>
</dbReference>
<evidence type="ECO:0000259" key="6">
    <source>
        <dbReference type="SMART" id="SM00650"/>
    </source>
</evidence>
<dbReference type="EMBL" id="JFZT01000047">
    <property type="protein sequence ID" value="EZQ03888.1"/>
    <property type="molecule type" value="Genomic_DNA"/>
</dbReference>
<feature type="binding site" evidence="5">
    <location>
        <position position="32"/>
    </location>
    <ligand>
        <name>S-adenosyl-L-methionine</name>
        <dbReference type="ChEBI" id="CHEBI:59789"/>
    </ligand>
</feature>
<evidence type="ECO:0000256" key="5">
    <source>
        <dbReference type="PROSITE-ProRule" id="PRU01026"/>
    </source>
</evidence>
<evidence type="ECO:0000256" key="2">
    <source>
        <dbReference type="ARBA" id="ARBA00022679"/>
    </source>
</evidence>
<dbReference type="InterPro" id="IPR029063">
    <property type="entry name" value="SAM-dependent_MTases_sf"/>
</dbReference>
<protein>
    <submittedName>
        <fullName evidence="7">16S rRNA methyltransferase</fullName>
    </submittedName>
</protein>
<comment type="caution">
    <text evidence="7">The sequence shown here is derived from an EMBL/GenBank/DDBJ whole genome shotgun (WGS) entry which is preliminary data.</text>
</comment>
<sequence length="218" mass="25634">MKLSQNFLVDDNSIKKVISSVNFYMRPIIEIGCGKGSLTRYLNPDLCVEIDTHFIPIISKYNLIIGDGRFFPFNRGQIVSSLPYSITSNFLEEMIKNNGIKRSVLVLQKDVVDKLTTYPTYISFIINFYFKIIKNDIFPPWYFRPIPKVYSQLVILERTSNYDDKINNILKCISRYRNKTLKSLSKRCNFISISNKRAREFEPWKVRELLSLIELKYV</sequence>
<evidence type="ECO:0000313" key="8">
    <source>
        <dbReference type="Proteomes" id="UP000024332"/>
    </source>
</evidence>